<gene>
    <name evidence="2" type="ORF">SAMN05660330_02876</name>
</gene>
<dbReference type="SUPFAM" id="SSF49899">
    <property type="entry name" value="Concanavalin A-like lectins/glucanases"/>
    <property type="match status" value="1"/>
</dbReference>
<feature type="signal peptide" evidence="1">
    <location>
        <begin position="1"/>
        <end position="27"/>
    </location>
</feature>
<evidence type="ECO:0000313" key="3">
    <source>
        <dbReference type="Proteomes" id="UP000199073"/>
    </source>
</evidence>
<protein>
    <recommendedName>
        <fullName evidence="4">WD40-like Beta Propeller Repeat</fullName>
    </recommendedName>
</protein>
<reference evidence="2 3" key="1">
    <citation type="submission" date="2016-10" db="EMBL/GenBank/DDBJ databases">
        <authorList>
            <person name="de Groot N.N."/>
        </authorList>
    </citation>
    <scope>NUCLEOTIDE SEQUENCE [LARGE SCALE GENOMIC DNA]</scope>
    <source>
        <strain evidence="2 3">DSM 12130</strain>
    </source>
</reference>
<dbReference type="InterPro" id="IPR013320">
    <property type="entry name" value="ConA-like_dom_sf"/>
</dbReference>
<dbReference type="STRING" id="91360.SAMN05660330_02876"/>
<dbReference type="Proteomes" id="UP000199073">
    <property type="component" value="Unassembled WGS sequence"/>
</dbReference>
<dbReference type="OrthoDB" id="5469232at2"/>
<dbReference type="EMBL" id="FNJI01000021">
    <property type="protein sequence ID" value="SDP47168.1"/>
    <property type="molecule type" value="Genomic_DNA"/>
</dbReference>
<name>A0A1H0T0W8_9BACT</name>
<keyword evidence="1" id="KW-0732">Signal</keyword>
<keyword evidence="3" id="KW-1185">Reference proteome</keyword>
<sequence>MNNRLFTVVVGCILFFASGLAVCPVQAGGKNLGEWTGRHSRVVWVQDHGDGSDTFGRSDNLMLYGYDSVDGRGERPLVAGKSNYFKPLFTPDGNNVIVSDRLQRKIYLVEWASGKKKELGSGVAVAVWQDPQPGWFFGRKTTWIYCFDGNQKENKYGTSQPLYRFPLNRPHHRELVWDKSDIAWSSLQLSRDGEVIGGLFPWPHGGVLQGDEKSFKRLGRGCWSSLSPDNSKLLWIFDGLHRNVQIHDVRSGDSWMVNISSAPGVRDLEVYHPRWSNHPRYFVLTGPYEKGEGGNRVGGGGENVEVYVGRFDEKVQSVEDWLQLTHNGRADFYPEMWIEGGERENLVRAAETQVLQVEKNHWPVAPEAAVFAWENMKAENQLTADSPLGFYQCNLELRGNALFARDYSLLADGGWGETVDGGKKIGESLAVSGNASVSLVIYPEKKQRASIFSLVGSDGFLLELRQESDQLVLVGRFASQGEQIVVWPAVLDRPGPISVSLTLDGLTAELFIDGKSAGEKVFAAGFGAFSRVDRLVAGDMQGRFSGKISSLAVHNRRLSGGEIEAGHAMVAKKQQPLQEPASLVVEAQLLETTDIPDPDSIGAYRRALVVNSYEVQKVIAGEYKQQKILVAEWAVLDRKIVKQYPEESETERLFLQKFDLHPELEGERQMMDVFEPDLDMYYRLPATELRR</sequence>
<feature type="chain" id="PRO_5011724872" description="WD40-like Beta Propeller Repeat" evidence="1">
    <location>
        <begin position="28"/>
        <end position="691"/>
    </location>
</feature>
<dbReference type="SUPFAM" id="SSF82171">
    <property type="entry name" value="DPP6 N-terminal domain-like"/>
    <property type="match status" value="1"/>
</dbReference>
<accession>A0A1H0T0W8</accession>
<evidence type="ECO:0000313" key="2">
    <source>
        <dbReference type="EMBL" id="SDP47168.1"/>
    </source>
</evidence>
<evidence type="ECO:0008006" key="4">
    <source>
        <dbReference type="Google" id="ProtNLM"/>
    </source>
</evidence>
<dbReference type="RefSeq" id="WP_092224024.1">
    <property type="nucleotide sequence ID" value="NZ_FNJI01000021.1"/>
</dbReference>
<organism evidence="2 3">
    <name type="scientific">Desulforhopalus singaporensis</name>
    <dbReference type="NCBI Taxonomy" id="91360"/>
    <lineage>
        <taxon>Bacteria</taxon>
        <taxon>Pseudomonadati</taxon>
        <taxon>Thermodesulfobacteriota</taxon>
        <taxon>Desulfobulbia</taxon>
        <taxon>Desulfobulbales</taxon>
        <taxon>Desulfocapsaceae</taxon>
        <taxon>Desulforhopalus</taxon>
    </lineage>
</organism>
<dbReference type="Gene3D" id="2.60.120.200">
    <property type="match status" value="1"/>
</dbReference>
<proteinExistence type="predicted"/>
<dbReference type="AlphaFoldDB" id="A0A1H0T0W8"/>
<evidence type="ECO:0000256" key="1">
    <source>
        <dbReference type="SAM" id="SignalP"/>
    </source>
</evidence>